<feature type="non-terminal residue" evidence="2">
    <location>
        <position position="194"/>
    </location>
</feature>
<feature type="compositionally biased region" description="Basic and acidic residues" evidence="1">
    <location>
        <begin position="76"/>
        <end position="90"/>
    </location>
</feature>
<accession>A0A0F9N5G9</accession>
<reference evidence="2" key="1">
    <citation type="journal article" date="2015" name="Nature">
        <title>Complex archaea that bridge the gap between prokaryotes and eukaryotes.</title>
        <authorList>
            <person name="Spang A."/>
            <person name="Saw J.H."/>
            <person name="Jorgensen S.L."/>
            <person name="Zaremba-Niedzwiedzka K."/>
            <person name="Martijn J."/>
            <person name="Lind A.E."/>
            <person name="van Eijk R."/>
            <person name="Schleper C."/>
            <person name="Guy L."/>
            <person name="Ettema T.J."/>
        </authorList>
    </citation>
    <scope>NUCLEOTIDE SEQUENCE</scope>
</reference>
<feature type="region of interest" description="Disordered" evidence="1">
    <location>
        <begin position="62"/>
        <end position="95"/>
    </location>
</feature>
<dbReference type="AlphaFoldDB" id="A0A0F9N5G9"/>
<proteinExistence type="predicted"/>
<gene>
    <name evidence="2" type="ORF">LCGC14_0992540</name>
</gene>
<comment type="caution">
    <text evidence="2">The sequence shown here is derived from an EMBL/GenBank/DDBJ whole genome shotgun (WGS) entry which is preliminary data.</text>
</comment>
<name>A0A0F9N5G9_9ZZZZ</name>
<evidence type="ECO:0000256" key="1">
    <source>
        <dbReference type="SAM" id="MobiDB-lite"/>
    </source>
</evidence>
<evidence type="ECO:0000313" key="2">
    <source>
        <dbReference type="EMBL" id="KKN14785.1"/>
    </source>
</evidence>
<sequence length="194" mass="21771">MTVEEQTGKRLAEKWEELETRGEAVNEIEALQERGQNLKEIGDSMGMGHGALRTGLTRWYGQKKKKDSLKKVLPRSAEKSKEKPGPKKQEPGIARGIVDQLNKQIDLLTERVESLEKRQVRRSFSKPSPRKAQIVGILEDGEVYSYEALAEKAGCTVSAVRNVVANLSEGTVRKMISSERQGSHRKGVVYIQRI</sequence>
<organism evidence="2">
    <name type="scientific">marine sediment metagenome</name>
    <dbReference type="NCBI Taxonomy" id="412755"/>
    <lineage>
        <taxon>unclassified sequences</taxon>
        <taxon>metagenomes</taxon>
        <taxon>ecological metagenomes</taxon>
    </lineage>
</organism>
<protein>
    <submittedName>
        <fullName evidence="2">Uncharacterized protein</fullName>
    </submittedName>
</protein>
<dbReference type="EMBL" id="LAZR01003782">
    <property type="protein sequence ID" value="KKN14785.1"/>
    <property type="molecule type" value="Genomic_DNA"/>
</dbReference>